<keyword evidence="3" id="KW-1185">Reference proteome</keyword>
<proteinExistence type="predicted"/>
<accession>A0ABP0NP67</accession>
<evidence type="ECO:0000313" key="3">
    <source>
        <dbReference type="Proteomes" id="UP001642484"/>
    </source>
</evidence>
<evidence type="ECO:0000256" key="1">
    <source>
        <dbReference type="SAM" id="MobiDB-lite"/>
    </source>
</evidence>
<comment type="caution">
    <text evidence="2">The sequence shown here is derived from an EMBL/GenBank/DDBJ whole genome shotgun (WGS) entry which is preliminary data.</text>
</comment>
<sequence length="852" mass="93909">METVSAEKADEKAEQLLRRAKQLREELQADVKGPAVTRVQPANWRPDPVEWSTRAVAELELILAEDPMCTGERDKEESNGSRKDDDDTQREREEKVPMTSQPPLPISDVRSLPAAGSTLRGLDGLNLKLETLDLTTFGLRKIRDADGIWLRCRVVLGQSAKTEVEEILLRCPEIQGHRVDIQHSSHQQKQASVDWQTVASEPLQLGLLISSKTKTKGRESREKGHALTPVAEANLLWFAALLEPGATCPFTCELKSVESTGAKNPPVGRLHFSMELTVSSAGDSPQGQADSSEVYLRVWLNTVQGYFSGARAILKLGPSQELLGAELCGLAKLILSQLPPESCQNIALQGYEKLLEGELDIFAVTTDRSIGKLHVLVHAGSQEVLQVLQAPAPPDCEFTLEDAAAGIMILACHDIEELEQSITQQLQTGPLNLRACEPGLTKKEADSLTVWMKAETSTNEGSVWMALKPRIEAAHQSFDQLVKDVGEVSSTSVALDFLDVAAPSKLQRQDIARVLRLRGIELGWNTLESLFLALGCQSSQALPAAYFTRLFKARAEKRIADIATLRQLEGQVLAWAGQLESPRKLVNSFSKSDGTMDLMGLKVLLSQGPVSRNDLDRLAGWRFEELGARPGGSVPSESVLQWLTREIKVQQPEKGTQACLPIDGNTAQQEQAHLDQRLLAFSHKNVKVDEPGHQHELNPVSTHIERSVGYPVVPTEVATGVSWETVERKERLEARVEERAERASIQLSQPVRRIDDLQKLEEAFSTLLKLPLHRVKVFGAEGASRICLLIREESHQGHLGHPKGLSAEAALRDLAQQMRDPAKLTVKSLAMLSPHKVHPSCCMTRGDTVRRI</sequence>
<reference evidence="2 3" key="1">
    <citation type="submission" date="2024-02" db="EMBL/GenBank/DDBJ databases">
        <authorList>
            <person name="Chen Y."/>
            <person name="Shah S."/>
            <person name="Dougan E. K."/>
            <person name="Thang M."/>
            <person name="Chan C."/>
        </authorList>
    </citation>
    <scope>NUCLEOTIDE SEQUENCE [LARGE SCALE GENOMIC DNA]</scope>
</reference>
<name>A0ABP0NP67_9DINO</name>
<evidence type="ECO:0000313" key="2">
    <source>
        <dbReference type="EMBL" id="CAK9064957.1"/>
    </source>
</evidence>
<organism evidence="2 3">
    <name type="scientific">Durusdinium trenchii</name>
    <dbReference type="NCBI Taxonomy" id="1381693"/>
    <lineage>
        <taxon>Eukaryota</taxon>
        <taxon>Sar</taxon>
        <taxon>Alveolata</taxon>
        <taxon>Dinophyceae</taxon>
        <taxon>Suessiales</taxon>
        <taxon>Symbiodiniaceae</taxon>
        <taxon>Durusdinium</taxon>
    </lineage>
</organism>
<feature type="compositionally biased region" description="Basic and acidic residues" evidence="1">
    <location>
        <begin position="71"/>
        <end position="96"/>
    </location>
</feature>
<gene>
    <name evidence="2" type="ORF">CCMP2556_LOCUS31933</name>
</gene>
<dbReference type="EMBL" id="CAXAMN010021962">
    <property type="protein sequence ID" value="CAK9064957.1"/>
    <property type="molecule type" value="Genomic_DNA"/>
</dbReference>
<feature type="region of interest" description="Disordered" evidence="1">
    <location>
        <begin position="26"/>
        <end position="46"/>
    </location>
</feature>
<dbReference type="Proteomes" id="UP001642484">
    <property type="component" value="Unassembled WGS sequence"/>
</dbReference>
<feature type="region of interest" description="Disordered" evidence="1">
    <location>
        <begin position="66"/>
        <end position="109"/>
    </location>
</feature>
<protein>
    <submittedName>
        <fullName evidence="2">Uncharacterized protein</fullName>
    </submittedName>
</protein>